<dbReference type="AlphaFoldDB" id="A0AAV5DUY2"/>
<dbReference type="SUPFAM" id="SSF47954">
    <property type="entry name" value="Cyclin-like"/>
    <property type="match status" value="1"/>
</dbReference>
<feature type="domain" description="Transcription factor TFIIB cyclin-like" evidence="2">
    <location>
        <begin position="29"/>
        <end position="73"/>
    </location>
</feature>
<organism evidence="3 4">
    <name type="scientific">Eleusine coracana subsp. coracana</name>
    <dbReference type="NCBI Taxonomy" id="191504"/>
    <lineage>
        <taxon>Eukaryota</taxon>
        <taxon>Viridiplantae</taxon>
        <taxon>Streptophyta</taxon>
        <taxon>Embryophyta</taxon>
        <taxon>Tracheophyta</taxon>
        <taxon>Spermatophyta</taxon>
        <taxon>Magnoliopsida</taxon>
        <taxon>Liliopsida</taxon>
        <taxon>Poales</taxon>
        <taxon>Poaceae</taxon>
        <taxon>PACMAD clade</taxon>
        <taxon>Chloridoideae</taxon>
        <taxon>Cynodonteae</taxon>
        <taxon>Eleusininae</taxon>
        <taxon>Eleusine</taxon>
    </lineage>
</organism>
<comment type="caution">
    <text evidence="3">The sequence shown here is derived from an EMBL/GenBank/DDBJ whole genome shotgun (WGS) entry which is preliminary data.</text>
</comment>
<feature type="region of interest" description="Disordered" evidence="1">
    <location>
        <begin position="169"/>
        <end position="243"/>
    </location>
</feature>
<reference evidence="3" key="1">
    <citation type="journal article" date="2018" name="DNA Res.">
        <title>Multiple hybrid de novo genome assembly of finger millet, an orphan allotetraploid crop.</title>
        <authorList>
            <person name="Hatakeyama M."/>
            <person name="Aluri S."/>
            <person name="Balachadran M.T."/>
            <person name="Sivarajan S.R."/>
            <person name="Patrignani A."/>
            <person name="Gruter S."/>
            <person name="Poveda L."/>
            <person name="Shimizu-Inatsugi R."/>
            <person name="Baeten J."/>
            <person name="Francoijs K.J."/>
            <person name="Nataraja K.N."/>
            <person name="Reddy Y.A.N."/>
            <person name="Phadnis S."/>
            <person name="Ravikumar R.L."/>
            <person name="Schlapbach R."/>
            <person name="Sreeman S.M."/>
            <person name="Shimizu K.K."/>
        </authorList>
    </citation>
    <scope>NUCLEOTIDE SEQUENCE</scope>
</reference>
<gene>
    <name evidence="3" type="primary">gb00799</name>
    <name evidence="3" type="ORF">PR202_gb00799</name>
</gene>
<proteinExistence type="predicted"/>
<evidence type="ECO:0000256" key="1">
    <source>
        <dbReference type="SAM" id="MobiDB-lite"/>
    </source>
</evidence>
<evidence type="ECO:0000313" key="3">
    <source>
        <dbReference type="EMBL" id="GJN14025.1"/>
    </source>
</evidence>
<accession>A0AAV5DUY2</accession>
<evidence type="ECO:0000313" key="4">
    <source>
        <dbReference type="Proteomes" id="UP001054889"/>
    </source>
</evidence>
<dbReference type="Gene3D" id="1.10.472.10">
    <property type="entry name" value="Cyclin-like"/>
    <property type="match status" value="1"/>
</dbReference>
<dbReference type="PANTHER" id="PTHR47851">
    <property type="entry name" value="OS06G0588700 PROTEIN-RELATED"/>
    <property type="match status" value="1"/>
</dbReference>
<reference evidence="3" key="2">
    <citation type="submission" date="2021-12" db="EMBL/GenBank/DDBJ databases">
        <title>Resequencing data analysis of finger millet.</title>
        <authorList>
            <person name="Hatakeyama M."/>
            <person name="Aluri S."/>
            <person name="Balachadran M.T."/>
            <person name="Sivarajan S.R."/>
            <person name="Poveda L."/>
            <person name="Shimizu-Inatsugi R."/>
            <person name="Schlapbach R."/>
            <person name="Sreeman S.M."/>
            <person name="Shimizu K.K."/>
        </authorList>
    </citation>
    <scope>NUCLEOTIDE SEQUENCE</scope>
</reference>
<dbReference type="Pfam" id="PF00382">
    <property type="entry name" value="TFIIB"/>
    <property type="match status" value="1"/>
</dbReference>
<dbReference type="InterPro" id="IPR013150">
    <property type="entry name" value="TFIIB_cyclin"/>
</dbReference>
<dbReference type="EMBL" id="BQKI01000071">
    <property type="protein sequence ID" value="GJN14025.1"/>
    <property type="molecule type" value="Genomic_DNA"/>
</dbReference>
<name>A0AAV5DUY2_ELECO</name>
<evidence type="ECO:0000259" key="2">
    <source>
        <dbReference type="Pfam" id="PF00382"/>
    </source>
</evidence>
<dbReference type="Proteomes" id="UP001054889">
    <property type="component" value="Unassembled WGS sequence"/>
</dbReference>
<feature type="compositionally biased region" description="Polar residues" evidence="1">
    <location>
        <begin position="171"/>
        <end position="181"/>
    </location>
</feature>
<protein>
    <recommendedName>
        <fullName evidence="2">Transcription factor TFIIB cyclin-like domain-containing protein</fullName>
    </recommendedName>
</protein>
<dbReference type="GO" id="GO:0017025">
    <property type="term" value="F:TBP-class protein binding"/>
    <property type="evidence" value="ECO:0007669"/>
    <property type="project" value="InterPro"/>
</dbReference>
<dbReference type="PANTHER" id="PTHR47851:SF2">
    <property type="entry name" value="OS12G0207200 PROTEIN"/>
    <property type="match status" value="1"/>
</dbReference>
<keyword evidence="4" id="KW-1185">Reference proteome</keyword>
<sequence>MADNEAQFWNMAGAKGLALVTGAGSVEETGRKPSGLLGASLYIDTFLKEIHYTEADVIAVVQICEAALTKRSIEFQDIDSDRSLDPWLLHLGFSPSGQREELVGPKRRALTAPSSWVPGHCGRSETDAYSMDILGCGKFKKMGLQNPDELEKCFADITNIHVDHWSPHMANPSNTSGTESNAIEPEECDRDAPEDKIGGNYVDTFQFEQESPVNPNGKGHQHGLTIKEKSLRQGQLHLSKRQY</sequence>
<dbReference type="InterPro" id="IPR036915">
    <property type="entry name" value="Cyclin-like_sf"/>
</dbReference>